<gene>
    <name evidence="3" type="ORF">FEZ48_00840</name>
</gene>
<dbReference type="Pfam" id="PF13429">
    <property type="entry name" value="TPR_15"/>
    <property type="match status" value="1"/>
</dbReference>
<accession>A0A5R9C7U9</accession>
<dbReference type="Proteomes" id="UP000307201">
    <property type="component" value="Unassembled WGS sequence"/>
</dbReference>
<dbReference type="STRING" id="191770.SAMN04488013_103149"/>
<keyword evidence="1" id="KW-0802">TPR repeat</keyword>
<dbReference type="EMBL" id="VBTE01000002">
    <property type="protein sequence ID" value="TLQ09330.1"/>
    <property type="molecule type" value="Genomic_DNA"/>
</dbReference>
<evidence type="ECO:0000313" key="4">
    <source>
        <dbReference type="Proteomes" id="UP000307201"/>
    </source>
</evidence>
<feature type="repeat" description="TPR" evidence="1">
    <location>
        <begin position="272"/>
        <end position="305"/>
    </location>
</feature>
<proteinExistence type="predicted"/>
<organism evidence="3 4">
    <name type="scientific">Marinilactibacillus psychrotolerans</name>
    <dbReference type="NCBI Taxonomy" id="191770"/>
    <lineage>
        <taxon>Bacteria</taxon>
        <taxon>Bacillati</taxon>
        <taxon>Bacillota</taxon>
        <taxon>Bacilli</taxon>
        <taxon>Lactobacillales</taxon>
        <taxon>Carnobacteriaceae</taxon>
        <taxon>Marinilactibacillus</taxon>
    </lineage>
</organism>
<dbReference type="Gene3D" id="1.25.40.10">
    <property type="entry name" value="Tetratricopeptide repeat domain"/>
    <property type="match status" value="3"/>
</dbReference>
<dbReference type="AlphaFoldDB" id="A0A5R9C7U9"/>
<dbReference type="SUPFAM" id="SSF48452">
    <property type="entry name" value="TPR-like"/>
    <property type="match status" value="2"/>
</dbReference>
<dbReference type="InterPro" id="IPR019734">
    <property type="entry name" value="TPR_rpt"/>
</dbReference>
<feature type="repeat" description="TPR" evidence="1">
    <location>
        <begin position="171"/>
        <end position="204"/>
    </location>
</feature>
<name>A0A5R9C7U9_9LACT</name>
<evidence type="ECO:0000256" key="1">
    <source>
        <dbReference type="PROSITE-ProRule" id="PRU00339"/>
    </source>
</evidence>
<dbReference type="InterPro" id="IPR011990">
    <property type="entry name" value="TPR-like_helical_dom_sf"/>
</dbReference>
<dbReference type="PANTHER" id="PTHR12558:SF13">
    <property type="entry name" value="CELL DIVISION CYCLE PROTEIN 27 HOMOLOG"/>
    <property type="match status" value="1"/>
</dbReference>
<dbReference type="SMART" id="SM00028">
    <property type="entry name" value="TPR"/>
    <property type="match status" value="6"/>
</dbReference>
<evidence type="ECO:0000313" key="3">
    <source>
        <dbReference type="EMBL" id="TLQ09330.1"/>
    </source>
</evidence>
<dbReference type="PROSITE" id="PS50005">
    <property type="entry name" value="TPR"/>
    <property type="match status" value="3"/>
</dbReference>
<feature type="repeat" description="TPR" evidence="1">
    <location>
        <begin position="134"/>
        <end position="167"/>
    </location>
</feature>
<dbReference type="PANTHER" id="PTHR12558">
    <property type="entry name" value="CELL DIVISION CYCLE 16,23,27"/>
    <property type="match status" value="1"/>
</dbReference>
<dbReference type="RefSeq" id="WP_138470458.1">
    <property type="nucleotide sequence ID" value="NZ_JBGQQG010000063.1"/>
</dbReference>
<evidence type="ECO:0000256" key="2">
    <source>
        <dbReference type="SAM" id="Coils"/>
    </source>
</evidence>
<reference evidence="3 4" key="1">
    <citation type="submission" date="2019-05" db="EMBL/GenBank/DDBJ databases">
        <title>The metagenome of a microbial culture collection derived from dairy environment covers the genomic content of the human microbiome.</title>
        <authorList>
            <person name="Roder T."/>
            <person name="Wuthrich D."/>
            <person name="Sattari Z."/>
            <person name="Von Ah U."/>
            <person name="Bar C."/>
            <person name="Ronchi F."/>
            <person name="Macpherson A.J."/>
            <person name="Ganal-Vonarburg S.C."/>
            <person name="Bruggmann R."/>
            <person name="Vergeres G."/>
        </authorList>
    </citation>
    <scope>NUCLEOTIDE SEQUENCE [LARGE SCALE GENOMIC DNA]</scope>
    <source>
        <strain evidence="3 4">FAM 24235</strain>
    </source>
</reference>
<dbReference type="OrthoDB" id="2080803at2"/>
<comment type="caution">
    <text evidence="3">The sequence shown here is derived from an EMBL/GenBank/DDBJ whole genome shotgun (WGS) entry which is preliminary data.</text>
</comment>
<keyword evidence="2" id="KW-0175">Coiled coil</keyword>
<dbReference type="Pfam" id="PF13424">
    <property type="entry name" value="TPR_12"/>
    <property type="match status" value="1"/>
</dbReference>
<sequence length="422" mass="49265">MSYSQKMVDALQNDQLSEAQEFLTRALKQDSIDDLYQLSDSLYQLGFLEQTKEILHHLLAQKKDDDEIKVNLAEIAIEEGNELEAIDWLQSIDKTSSVYPQALLVSADYYQVLDLPEVSEQKLLEAQSILENEPVILFALAELHFTMGKYAQAIREYEQLLTMGEENLAGIHLVSRLGSAYSALGDWENAIDYLEEAVEVDDTVDTLFQLGFTYFQVKEYQRANECLYKVKEMDHSYTSLYPYLAKGLDEENQLDKASEIIEEGLLQDKTNYQLYLIGAEVELKRNNEVKAEQYYKLALELDPDNETISLQYTNFLLHQERYEETVEFVQKALTELDADPQLHWNLAVAQNELEEYDAARRAYDKAYPYFDTNIEFLKQYFFFLREEGQIEKSREVGIRYLEFRSDDLEIQEILNNEHLDFE</sequence>
<dbReference type="SUPFAM" id="SSF81901">
    <property type="entry name" value="HCP-like"/>
    <property type="match status" value="1"/>
</dbReference>
<protein>
    <submittedName>
        <fullName evidence="3">Tetratricopeptide repeat protein</fullName>
    </submittedName>
</protein>
<feature type="coiled-coil region" evidence="2">
    <location>
        <begin position="319"/>
        <end position="366"/>
    </location>
</feature>